<gene>
    <name evidence="1" type="ORF">H0241_11360</name>
</gene>
<evidence type="ECO:0000313" key="1">
    <source>
        <dbReference type="EMBL" id="MBA1140850.1"/>
    </source>
</evidence>
<organism evidence="1 2">
    <name type="scientific">Mesorhizobium neociceri</name>
    <dbReference type="NCBI Taxonomy" id="1307853"/>
    <lineage>
        <taxon>Bacteria</taxon>
        <taxon>Pseudomonadati</taxon>
        <taxon>Pseudomonadota</taxon>
        <taxon>Alphaproteobacteria</taxon>
        <taxon>Hyphomicrobiales</taxon>
        <taxon>Phyllobacteriaceae</taxon>
        <taxon>Mesorhizobium</taxon>
    </lineage>
</organism>
<keyword evidence="2" id="KW-1185">Reference proteome</keyword>
<reference evidence="1 2" key="1">
    <citation type="submission" date="2020-07" db="EMBL/GenBank/DDBJ databases">
        <title>Definition of the novel symbiovar canariense within Mesorhizobium novociceri, a new species of genus Mesorhizobium nodulating Cicer canariense in the Caldera de Taburiente National Park (La Palma, Canary Islands).</title>
        <authorList>
            <person name="Leon-Barrios M."/>
            <person name="Perez-Yepez J."/>
            <person name="Flores-Felix J.D."/>
            <person name="Ramirez-Baena M.H."/>
            <person name="Pulido-Suarez L."/>
            <person name="Igual J.M."/>
            <person name="Velazquez E."/>
            <person name="Peix A."/>
        </authorList>
    </citation>
    <scope>NUCLEOTIDE SEQUENCE [LARGE SCALE GENOMIC DNA]</scope>
    <source>
        <strain evidence="1 2">CCANP35</strain>
    </source>
</reference>
<proteinExistence type="predicted"/>
<sequence length="102" mass="11546">MSPCVDQTEAEIEAYYRTVLLGMNAVVRNTQGHGLVYHVAEVDGTNPARGRVYVKGHGAFYMKHGKNCFHPTGQISLVVPTEEVLQWAKKHPRGEMRYTIFR</sequence>
<name>A0A838B605_9HYPH</name>
<dbReference type="AlphaFoldDB" id="A0A838B605"/>
<comment type="caution">
    <text evidence="1">The sequence shown here is derived from an EMBL/GenBank/DDBJ whole genome shotgun (WGS) entry which is preliminary data.</text>
</comment>
<protein>
    <submittedName>
        <fullName evidence="1">Uncharacterized protein</fullName>
    </submittedName>
</protein>
<accession>A0A838B605</accession>
<evidence type="ECO:0000313" key="2">
    <source>
        <dbReference type="Proteomes" id="UP000558284"/>
    </source>
</evidence>
<dbReference type="EMBL" id="JACDTY010000004">
    <property type="protein sequence ID" value="MBA1140850.1"/>
    <property type="molecule type" value="Genomic_DNA"/>
</dbReference>
<dbReference type="Proteomes" id="UP000558284">
    <property type="component" value="Unassembled WGS sequence"/>
</dbReference>